<dbReference type="Proteomes" id="UP001596391">
    <property type="component" value="Unassembled WGS sequence"/>
</dbReference>
<evidence type="ECO:0000313" key="2">
    <source>
        <dbReference type="Proteomes" id="UP001596391"/>
    </source>
</evidence>
<gene>
    <name evidence="1" type="ORF">ACFQBQ_01605</name>
</gene>
<accession>A0ABW1Z6L6</accession>
<name>A0ABW1Z6L6_9BACT</name>
<comment type="caution">
    <text evidence="1">The sequence shown here is derived from an EMBL/GenBank/DDBJ whole genome shotgun (WGS) entry which is preliminary data.</text>
</comment>
<keyword evidence="2" id="KW-1185">Reference proteome</keyword>
<evidence type="ECO:0000313" key="1">
    <source>
        <dbReference type="EMBL" id="MFC6644306.1"/>
    </source>
</evidence>
<sequence length="100" mass="10408">MTSVAGVHTSGPVPANEDAVKHHKLVDAAQQFEAIFLQEMLKSSFGSDESQTESDGANGTMKSLGVESMSKAVATAGGFGVARQIVAKVEAENQKLETGK</sequence>
<protein>
    <submittedName>
        <fullName evidence="1">Uncharacterized protein</fullName>
    </submittedName>
</protein>
<reference evidence="2" key="1">
    <citation type="journal article" date="2019" name="Int. J. Syst. Evol. Microbiol.">
        <title>The Global Catalogue of Microorganisms (GCM) 10K type strain sequencing project: providing services to taxonomists for standard genome sequencing and annotation.</title>
        <authorList>
            <consortium name="The Broad Institute Genomics Platform"/>
            <consortium name="The Broad Institute Genome Sequencing Center for Infectious Disease"/>
            <person name="Wu L."/>
            <person name="Ma J."/>
        </authorList>
    </citation>
    <scope>NUCLEOTIDE SEQUENCE [LARGE SCALE GENOMIC DNA]</scope>
    <source>
        <strain evidence="2">CGMCC 1.16026</strain>
    </source>
</reference>
<dbReference type="RefSeq" id="WP_263372241.1">
    <property type="nucleotide sequence ID" value="NZ_JAGSYD010000004.1"/>
</dbReference>
<dbReference type="EMBL" id="JBHSWI010000001">
    <property type="protein sequence ID" value="MFC6644306.1"/>
    <property type="molecule type" value="Genomic_DNA"/>
</dbReference>
<organism evidence="1 2">
    <name type="scientific">Granulicella cerasi</name>
    <dbReference type="NCBI Taxonomy" id="741063"/>
    <lineage>
        <taxon>Bacteria</taxon>
        <taxon>Pseudomonadati</taxon>
        <taxon>Acidobacteriota</taxon>
        <taxon>Terriglobia</taxon>
        <taxon>Terriglobales</taxon>
        <taxon>Acidobacteriaceae</taxon>
        <taxon>Granulicella</taxon>
    </lineage>
</organism>
<proteinExistence type="predicted"/>